<evidence type="ECO:0000256" key="2">
    <source>
        <dbReference type="SAM" id="MobiDB-lite"/>
    </source>
</evidence>
<evidence type="ECO:0000313" key="3">
    <source>
        <dbReference type="EMBL" id="WOL00845.1"/>
    </source>
</evidence>
<sequence length="75" mass="8599">MDGMPRRTPHYFGDGNGKGRVVGEEGRAAENIYIQKMERQRMEKLRQKADKEKLEAEKSQSAKVSKSLGFLYFCS</sequence>
<keyword evidence="1" id="KW-0175">Coiled coil</keyword>
<dbReference type="EMBL" id="CP136892">
    <property type="protein sequence ID" value="WOL00845.1"/>
    <property type="molecule type" value="Genomic_DNA"/>
</dbReference>
<accession>A0AAQ3K4J6</accession>
<dbReference type="AlphaFoldDB" id="A0AAQ3K4J6"/>
<dbReference type="Proteomes" id="UP001327560">
    <property type="component" value="Chromosome 3"/>
</dbReference>
<evidence type="ECO:0000313" key="4">
    <source>
        <dbReference type="Proteomes" id="UP001327560"/>
    </source>
</evidence>
<dbReference type="InterPro" id="IPR045284">
    <property type="entry name" value="At2g27730-like"/>
</dbReference>
<organism evidence="3 4">
    <name type="scientific">Canna indica</name>
    <name type="common">Indian-shot</name>
    <dbReference type="NCBI Taxonomy" id="4628"/>
    <lineage>
        <taxon>Eukaryota</taxon>
        <taxon>Viridiplantae</taxon>
        <taxon>Streptophyta</taxon>
        <taxon>Embryophyta</taxon>
        <taxon>Tracheophyta</taxon>
        <taxon>Spermatophyta</taxon>
        <taxon>Magnoliopsida</taxon>
        <taxon>Liliopsida</taxon>
        <taxon>Zingiberales</taxon>
        <taxon>Cannaceae</taxon>
        <taxon>Canna</taxon>
    </lineage>
</organism>
<keyword evidence="4" id="KW-1185">Reference proteome</keyword>
<protein>
    <submittedName>
        <fullName evidence="3">Uncharacterized protein</fullName>
    </submittedName>
</protein>
<evidence type="ECO:0000256" key="1">
    <source>
        <dbReference type="SAM" id="Coils"/>
    </source>
</evidence>
<reference evidence="3 4" key="1">
    <citation type="submission" date="2023-10" db="EMBL/GenBank/DDBJ databases">
        <title>Chromosome-scale genome assembly provides insights into flower coloration mechanisms of Canna indica.</title>
        <authorList>
            <person name="Li C."/>
        </authorList>
    </citation>
    <scope>NUCLEOTIDE SEQUENCE [LARGE SCALE GENOMIC DNA]</scope>
    <source>
        <tissue evidence="3">Flower</tissue>
    </source>
</reference>
<dbReference type="PANTHER" id="PTHR33878:SF4">
    <property type="entry name" value="OS08G0558900 PROTEIN"/>
    <property type="match status" value="1"/>
</dbReference>
<proteinExistence type="predicted"/>
<feature type="coiled-coil region" evidence="1">
    <location>
        <begin position="34"/>
        <end position="62"/>
    </location>
</feature>
<name>A0AAQ3K4J6_9LILI</name>
<dbReference type="PANTHER" id="PTHR33878">
    <property type="entry name" value="OS08G0559000 PROTEIN"/>
    <property type="match status" value="1"/>
</dbReference>
<feature type="region of interest" description="Disordered" evidence="2">
    <location>
        <begin position="1"/>
        <end position="20"/>
    </location>
</feature>
<gene>
    <name evidence="3" type="ORF">Cni_G09558</name>
</gene>